<gene>
    <name evidence="1" type="ORF">H9894_03315</name>
</gene>
<protein>
    <submittedName>
        <fullName evidence="1">Uncharacterized protein</fullName>
    </submittedName>
</protein>
<dbReference type="Proteomes" id="UP000886752">
    <property type="component" value="Unassembled WGS sequence"/>
</dbReference>
<organism evidence="1 2">
    <name type="scientific">Candidatus Desulfovibrio intestinipullorum</name>
    <dbReference type="NCBI Taxonomy" id="2838536"/>
    <lineage>
        <taxon>Bacteria</taxon>
        <taxon>Pseudomonadati</taxon>
        <taxon>Thermodesulfobacteriota</taxon>
        <taxon>Desulfovibrionia</taxon>
        <taxon>Desulfovibrionales</taxon>
        <taxon>Desulfovibrionaceae</taxon>
        <taxon>Desulfovibrio</taxon>
    </lineage>
</organism>
<reference evidence="1" key="1">
    <citation type="journal article" date="2021" name="PeerJ">
        <title>Extensive microbial diversity within the chicken gut microbiome revealed by metagenomics and culture.</title>
        <authorList>
            <person name="Gilroy R."/>
            <person name="Ravi A."/>
            <person name="Getino M."/>
            <person name="Pursley I."/>
            <person name="Horton D.L."/>
            <person name="Alikhan N.F."/>
            <person name="Baker D."/>
            <person name="Gharbi K."/>
            <person name="Hall N."/>
            <person name="Watson M."/>
            <person name="Adriaenssens E.M."/>
            <person name="Foster-Nyarko E."/>
            <person name="Jarju S."/>
            <person name="Secka A."/>
            <person name="Antonio M."/>
            <person name="Oren A."/>
            <person name="Chaudhuri R.R."/>
            <person name="La Ragione R."/>
            <person name="Hildebrand F."/>
            <person name="Pallen M.J."/>
        </authorList>
    </citation>
    <scope>NUCLEOTIDE SEQUENCE</scope>
    <source>
        <strain evidence="1">ChiHecec2B26-446</strain>
    </source>
</reference>
<dbReference type="EMBL" id="DXHV01000036">
    <property type="protein sequence ID" value="HIW00202.1"/>
    <property type="molecule type" value="Genomic_DNA"/>
</dbReference>
<proteinExistence type="predicted"/>
<reference evidence="1" key="2">
    <citation type="submission" date="2021-04" db="EMBL/GenBank/DDBJ databases">
        <authorList>
            <person name="Gilroy R."/>
        </authorList>
    </citation>
    <scope>NUCLEOTIDE SEQUENCE</scope>
    <source>
        <strain evidence="1">ChiHecec2B26-446</strain>
    </source>
</reference>
<evidence type="ECO:0000313" key="2">
    <source>
        <dbReference type="Proteomes" id="UP000886752"/>
    </source>
</evidence>
<dbReference type="AlphaFoldDB" id="A0A9D1TPM2"/>
<name>A0A9D1TPM2_9BACT</name>
<comment type="caution">
    <text evidence="1">The sequence shown here is derived from an EMBL/GenBank/DDBJ whole genome shotgun (WGS) entry which is preliminary data.</text>
</comment>
<accession>A0A9D1TPM2</accession>
<evidence type="ECO:0000313" key="1">
    <source>
        <dbReference type="EMBL" id="HIW00202.1"/>
    </source>
</evidence>
<sequence>MPRFFHFPRHTTGLMTRYTVRLTALLLAVLFLLPVLLPADAQAARFSCAYFSLDLPRGWSLIEGPFKKRGGETAVLGRRDHKASLQMIYGPSSARNFRTIVEGYAKGLRGKPVFSANQAHFDTIRGDQKLRFIFRHDNAGKVLAIFILNGRPQDMNFLFTNMTTRHAGLVPVNPDRGTKR</sequence>